<evidence type="ECO:0000313" key="1">
    <source>
        <dbReference type="EMBL" id="QOR58392.1"/>
    </source>
</evidence>
<keyword evidence="2" id="KW-1185">Reference proteome</keyword>
<name>A0A7M1RWY9_9CAUD</name>
<evidence type="ECO:0000313" key="2">
    <source>
        <dbReference type="Proteomes" id="UP000594051"/>
    </source>
</evidence>
<dbReference type="EMBL" id="MT774379">
    <property type="protein sequence ID" value="QOR58392.1"/>
    <property type="molecule type" value="Genomic_DNA"/>
</dbReference>
<accession>A0A7M1RWY9</accession>
<sequence>MKQENEVAVKALKRRLFESKEAFEKRIQNEVEKLNSPIVKQISITRKKNSKRVYIVLILYTYEEFKKNMSEKNTDIELILSSICIN</sequence>
<dbReference type="KEGG" id="vg:65128863"/>
<organism evidence="1 2">
    <name type="scientific">uncultured phage cr118_1</name>
    <dbReference type="NCBI Taxonomy" id="2772063"/>
    <lineage>
        <taxon>Viruses</taxon>
        <taxon>Duplodnaviria</taxon>
        <taxon>Heunggongvirae</taxon>
        <taxon>Uroviricota</taxon>
        <taxon>Caudoviricetes</taxon>
        <taxon>Crassvirales</taxon>
        <taxon>Suoliviridae</taxon>
        <taxon>Uncouvirinae</taxon>
        <taxon>Besingivirus</taxon>
        <taxon>Besingivirus coli</taxon>
    </lineage>
</organism>
<reference evidence="1 2" key="1">
    <citation type="submission" date="2020-07" db="EMBL/GenBank/DDBJ databases">
        <title>Taxonomic proposal: Crassvirales, a new order of highly abundant and diverse bacterial viruses.</title>
        <authorList>
            <person name="Shkoporov A.N."/>
            <person name="Stockdale S.R."/>
            <person name="Guerin E."/>
            <person name="Ross R.P."/>
            <person name="Hill C."/>
        </authorList>
    </citation>
    <scope>NUCLEOTIDE SEQUENCE [LARGE SCALE GENOMIC DNA]</scope>
</reference>
<proteinExistence type="predicted"/>
<dbReference type="Proteomes" id="UP000594051">
    <property type="component" value="Segment"/>
</dbReference>
<dbReference type="RefSeq" id="YP_010110550.1">
    <property type="nucleotide sequence ID" value="NC_055872.1"/>
</dbReference>
<dbReference type="GeneID" id="65128863"/>
<protein>
    <submittedName>
        <fullName evidence="1">Uncharacterized protein</fullName>
    </submittedName>
</protein>